<dbReference type="RefSeq" id="WP_183980110.1">
    <property type="nucleotide sequence ID" value="NZ_JACIBY010000024.1"/>
</dbReference>
<accession>A0A7W6ETR9</accession>
<keyword evidence="2" id="KW-1185">Reference proteome</keyword>
<reference evidence="1 2" key="1">
    <citation type="submission" date="2020-08" db="EMBL/GenBank/DDBJ databases">
        <title>Genomic Encyclopedia of Type Strains, Phase IV (KMG-IV): sequencing the most valuable type-strain genomes for metagenomic binning, comparative biology and taxonomic classification.</title>
        <authorList>
            <person name="Goeker M."/>
        </authorList>
    </citation>
    <scope>NUCLEOTIDE SEQUENCE [LARGE SCALE GENOMIC DNA]</scope>
    <source>
        <strain evidence="1 2">DSM 17976</strain>
    </source>
</reference>
<name>A0A7W6ETR9_9BACT</name>
<dbReference type="AlphaFoldDB" id="A0A7W6ETR9"/>
<organism evidence="1 2">
    <name type="scientific">Runella defluvii</name>
    <dbReference type="NCBI Taxonomy" id="370973"/>
    <lineage>
        <taxon>Bacteria</taxon>
        <taxon>Pseudomonadati</taxon>
        <taxon>Bacteroidota</taxon>
        <taxon>Cytophagia</taxon>
        <taxon>Cytophagales</taxon>
        <taxon>Spirosomataceae</taxon>
        <taxon>Runella</taxon>
    </lineage>
</organism>
<sequence length="223" mass="26129">MIKLVTRKEIVSSKRIIGSELAKLQKAFFDNDMLDCYKADNEEQLYLDQFDCIHNEVLGYPVFDKVLSLNHYEIETFIPILAKKLRDLLENIHVQHLLLITHLKLDLLKNRQTRKGRLGKSYKKFEKIINNKSYNEAIVFDLDSLPDMIEIVFWITRCDPSAAEYLLFFDTDEKVQFFVCKYGNVHLTEFRQENLSVEKLTALGWHILSGQEVDNFSKSSKTT</sequence>
<comment type="caution">
    <text evidence="1">The sequence shown here is derived from an EMBL/GenBank/DDBJ whole genome shotgun (WGS) entry which is preliminary data.</text>
</comment>
<evidence type="ECO:0000313" key="2">
    <source>
        <dbReference type="Proteomes" id="UP000541352"/>
    </source>
</evidence>
<dbReference type="Proteomes" id="UP000541352">
    <property type="component" value="Unassembled WGS sequence"/>
</dbReference>
<dbReference type="EMBL" id="JACIBY010000024">
    <property type="protein sequence ID" value="MBB3842038.1"/>
    <property type="molecule type" value="Genomic_DNA"/>
</dbReference>
<gene>
    <name evidence="1" type="ORF">FHS57_006067</name>
</gene>
<proteinExistence type="predicted"/>
<evidence type="ECO:0000313" key="1">
    <source>
        <dbReference type="EMBL" id="MBB3842038.1"/>
    </source>
</evidence>
<protein>
    <submittedName>
        <fullName evidence="1">Uncharacterized protein</fullName>
    </submittedName>
</protein>